<feature type="transmembrane region" description="Helical" evidence="2">
    <location>
        <begin position="21"/>
        <end position="39"/>
    </location>
</feature>
<organism evidence="3 4">
    <name type="scientific">Bifidobacterium scardovii</name>
    <dbReference type="NCBI Taxonomy" id="158787"/>
    <lineage>
        <taxon>Bacteria</taxon>
        <taxon>Bacillati</taxon>
        <taxon>Actinomycetota</taxon>
        <taxon>Actinomycetes</taxon>
        <taxon>Bifidobacteriales</taxon>
        <taxon>Bifidobacteriaceae</taxon>
        <taxon>Bifidobacterium</taxon>
    </lineage>
</organism>
<dbReference type="OrthoDB" id="3233735at2"/>
<keyword evidence="2" id="KW-1133">Transmembrane helix</keyword>
<keyword evidence="4" id="KW-1185">Reference proteome</keyword>
<keyword evidence="1" id="KW-0175">Coiled coil</keyword>
<proteinExistence type="predicted"/>
<dbReference type="RefSeq" id="WP_033517499.1">
    <property type="nucleotide sequence ID" value="NZ_CAUPKV010000046.1"/>
</dbReference>
<dbReference type="AlphaFoldDB" id="A0A087DFS5"/>
<keyword evidence="2" id="KW-0472">Membrane</keyword>
<dbReference type="EMBL" id="JGZO01000008">
    <property type="protein sequence ID" value="KFI94375.1"/>
    <property type="molecule type" value="Genomic_DNA"/>
</dbReference>
<evidence type="ECO:0000313" key="3">
    <source>
        <dbReference type="EMBL" id="KFI94375.1"/>
    </source>
</evidence>
<keyword evidence="2" id="KW-0812">Transmembrane</keyword>
<dbReference type="GeneID" id="85165710"/>
<feature type="transmembrane region" description="Helical" evidence="2">
    <location>
        <begin position="59"/>
        <end position="81"/>
    </location>
</feature>
<evidence type="ECO:0000256" key="1">
    <source>
        <dbReference type="SAM" id="Coils"/>
    </source>
</evidence>
<evidence type="ECO:0008006" key="5">
    <source>
        <dbReference type="Google" id="ProtNLM"/>
    </source>
</evidence>
<accession>A0A087DFS5</accession>
<evidence type="ECO:0000313" key="4">
    <source>
        <dbReference type="Proteomes" id="UP000029033"/>
    </source>
</evidence>
<sequence>MNAPGGSKTASPWRRVRQPGVAVAIALAETLTVIEYFAIPDRTMITVAASIVQLALTAGLYWSVVPCSVGILALCIVTGILPNVYFSSMIWTVWLSLGLLSYQGLTVPALVLALADVIIRYYDVQMLENSQWTVNGLATVMCTYIAAITVGLAVSEHKYKERLEKEIQETKRLKDDRDRLRRNLVLASRLHDSTARELTLIMLYTDN</sequence>
<feature type="transmembrane region" description="Helical" evidence="2">
    <location>
        <begin position="93"/>
        <end position="122"/>
    </location>
</feature>
<dbReference type="eggNOG" id="COG4585">
    <property type="taxonomic scope" value="Bacteria"/>
</dbReference>
<reference evidence="3 4" key="1">
    <citation type="submission" date="2014-03" db="EMBL/GenBank/DDBJ databases">
        <title>Genomics of Bifidobacteria.</title>
        <authorList>
            <person name="Ventura M."/>
            <person name="Milani C."/>
            <person name="Lugli G.A."/>
        </authorList>
    </citation>
    <scope>NUCLEOTIDE SEQUENCE [LARGE SCALE GENOMIC DNA]</scope>
    <source>
        <strain evidence="3 4">LMG 21589</strain>
    </source>
</reference>
<feature type="transmembrane region" description="Helical" evidence="2">
    <location>
        <begin position="134"/>
        <end position="155"/>
    </location>
</feature>
<dbReference type="Proteomes" id="UP000029033">
    <property type="component" value="Unassembled WGS sequence"/>
</dbReference>
<gene>
    <name evidence="3" type="ORF">BSCA_1402</name>
</gene>
<feature type="coiled-coil region" evidence="1">
    <location>
        <begin position="156"/>
        <end position="183"/>
    </location>
</feature>
<dbReference type="STRING" id="158787.BSCA_1402"/>
<name>A0A087DFS5_9BIFI</name>
<protein>
    <recommendedName>
        <fullName evidence="5">Histidine kinase</fullName>
    </recommendedName>
</protein>
<evidence type="ECO:0000256" key="2">
    <source>
        <dbReference type="SAM" id="Phobius"/>
    </source>
</evidence>
<comment type="caution">
    <text evidence="3">The sequence shown here is derived from an EMBL/GenBank/DDBJ whole genome shotgun (WGS) entry which is preliminary data.</text>
</comment>